<evidence type="ECO:0000313" key="7">
    <source>
        <dbReference type="EMBL" id="AJA71622.1"/>
    </source>
</evidence>
<dbReference type="SUPFAM" id="SSF51735">
    <property type="entry name" value="NAD(P)-binding Rossmann-fold domains"/>
    <property type="match status" value="1"/>
</dbReference>
<dbReference type="Gene3D" id="3.40.50.720">
    <property type="entry name" value="NAD(P)-binding Rossmann-like Domain"/>
    <property type="match status" value="1"/>
</dbReference>
<dbReference type="EC" id="1.2.1.84" evidence="4"/>
<dbReference type="PANTHER" id="PTHR11011:SF85">
    <property type="entry name" value="FATTY ACYL-COA REDUCTASE"/>
    <property type="match status" value="1"/>
</dbReference>
<keyword evidence="4" id="KW-0521">NADP</keyword>
<evidence type="ECO:0000259" key="5">
    <source>
        <dbReference type="Pfam" id="PF03015"/>
    </source>
</evidence>
<keyword evidence="2 4" id="KW-0444">Lipid biosynthesis</keyword>
<proteinExistence type="inferred from homology"/>
<gene>
    <name evidence="7" type="primary">MSF_1</name>
</gene>
<dbReference type="InterPro" id="IPR013120">
    <property type="entry name" value="FAR_NAD-bd"/>
</dbReference>
<dbReference type="InterPro" id="IPR026055">
    <property type="entry name" value="FAR"/>
</dbReference>
<dbReference type="AlphaFoldDB" id="A0A0B4SVP9"/>
<evidence type="ECO:0000256" key="4">
    <source>
        <dbReference type="RuleBase" id="RU363097"/>
    </source>
</evidence>
<dbReference type="ExpressionAtlas" id="A0A0B4SVP9">
    <property type="expression patterns" value="baseline"/>
</dbReference>
<comment type="function">
    <text evidence="4">Catalyzes the reduction of fatty acyl-CoA to fatty alcohols.</text>
</comment>
<comment type="similarity">
    <text evidence="1 4">Belongs to the fatty acyl-CoA reductase family.</text>
</comment>
<feature type="domain" description="Fatty acyl-CoA reductase C-terminal" evidence="5">
    <location>
        <begin position="371"/>
        <end position="461"/>
    </location>
</feature>
<dbReference type="GO" id="GO:0080019">
    <property type="term" value="F:alcohol-forming very long-chain fatty acyl-CoA reductase activity"/>
    <property type="evidence" value="ECO:0007669"/>
    <property type="project" value="InterPro"/>
</dbReference>
<dbReference type="CDD" id="cd05236">
    <property type="entry name" value="FAR-N_SDR_e"/>
    <property type="match status" value="1"/>
</dbReference>
<feature type="domain" description="Thioester reductase (TE)" evidence="6">
    <location>
        <begin position="21"/>
        <end position="295"/>
    </location>
</feature>
<dbReference type="CDD" id="cd09071">
    <property type="entry name" value="FAR_C"/>
    <property type="match status" value="1"/>
</dbReference>
<dbReference type="GO" id="GO:0102965">
    <property type="term" value="F:alcohol-forming long-chain fatty acyl-CoA reductase activity"/>
    <property type="evidence" value="ECO:0007669"/>
    <property type="project" value="UniProtKB-EC"/>
</dbReference>
<evidence type="ECO:0000259" key="6">
    <source>
        <dbReference type="Pfam" id="PF07993"/>
    </source>
</evidence>
<dbReference type="GO" id="GO:0006629">
    <property type="term" value="P:lipid metabolic process"/>
    <property type="evidence" value="ECO:0007669"/>
    <property type="project" value="UniProtKB-KW"/>
</dbReference>
<dbReference type="PANTHER" id="PTHR11011">
    <property type="entry name" value="MALE STERILITY PROTEIN 2-RELATED"/>
    <property type="match status" value="1"/>
</dbReference>
<keyword evidence="4" id="KW-0560">Oxidoreductase</keyword>
<dbReference type="Pfam" id="PF03015">
    <property type="entry name" value="Sterile"/>
    <property type="match status" value="1"/>
</dbReference>
<dbReference type="InterPro" id="IPR036291">
    <property type="entry name" value="NAD(P)-bd_dom_sf"/>
</dbReference>
<accession>A0A0B4SVP9</accession>
<organism evidence="7">
    <name type="scientific">Triticum aestivum</name>
    <name type="common">Wheat</name>
    <dbReference type="NCBI Taxonomy" id="4565"/>
    <lineage>
        <taxon>Eukaryota</taxon>
        <taxon>Viridiplantae</taxon>
        <taxon>Streptophyta</taxon>
        <taxon>Embryophyta</taxon>
        <taxon>Tracheophyta</taxon>
        <taxon>Spermatophyta</taxon>
        <taxon>Magnoliopsida</taxon>
        <taxon>Liliopsida</taxon>
        <taxon>Poales</taxon>
        <taxon>Poaceae</taxon>
        <taxon>BOP clade</taxon>
        <taxon>Pooideae</taxon>
        <taxon>Triticodae</taxon>
        <taxon>Triticeae</taxon>
        <taxon>Triticinae</taxon>
        <taxon>Triticum</taxon>
    </lineage>
</organism>
<reference evidence="7" key="1">
    <citation type="journal article" date="2014" name="BMC Plant Biol.">
        <title>Major haplotype divergence including multiple germin-like protein genes, at the wheat Sr2 adult plant stem rust resistance locus.</title>
        <authorList>
            <person name="Mago R."/>
            <person name="Tabe L."/>
            <person name="Vautrin S."/>
            <person name="Imkova H."/>
            <person name="Kubalakova M."/>
            <person name="Upadhyaya N."/>
            <person name="Berges H."/>
            <person name="Kong X."/>
            <person name="Breen J."/>
            <person name="Dole El J."/>
            <person name="Appels R."/>
            <person name="Ellis J."/>
            <person name="Spielmeyer W."/>
        </authorList>
    </citation>
    <scope>NUCLEOTIDE SEQUENCE</scope>
</reference>
<keyword evidence="3 4" id="KW-0443">Lipid metabolism</keyword>
<evidence type="ECO:0000256" key="1">
    <source>
        <dbReference type="ARBA" id="ARBA00005928"/>
    </source>
</evidence>
<comment type="catalytic activity">
    <reaction evidence="4">
        <text>a long-chain fatty acyl-CoA + 2 NADPH + 2 H(+) = a long-chain primary fatty alcohol + 2 NADP(+) + CoA</text>
        <dbReference type="Rhea" id="RHEA:52716"/>
        <dbReference type="ChEBI" id="CHEBI:15378"/>
        <dbReference type="ChEBI" id="CHEBI:57287"/>
        <dbReference type="ChEBI" id="CHEBI:57783"/>
        <dbReference type="ChEBI" id="CHEBI:58349"/>
        <dbReference type="ChEBI" id="CHEBI:77396"/>
        <dbReference type="ChEBI" id="CHEBI:83139"/>
        <dbReference type="EC" id="1.2.1.84"/>
    </reaction>
</comment>
<evidence type="ECO:0000256" key="3">
    <source>
        <dbReference type="ARBA" id="ARBA00023098"/>
    </source>
</evidence>
<dbReference type="EMBL" id="KP244323">
    <property type="protein sequence ID" value="AJA71622.1"/>
    <property type="molecule type" value="Genomic_DNA"/>
</dbReference>
<dbReference type="Pfam" id="PF07993">
    <property type="entry name" value="NAD_binding_4"/>
    <property type="match status" value="1"/>
</dbReference>
<protein>
    <recommendedName>
        <fullName evidence="4">Fatty acyl-CoA reductase</fullName>
        <ecNumber evidence="4">1.2.1.84</ecNumber>
    </recommendedName>
</protein>
<name>A0A0B4SVP9_WHEAT</name>
<evidence type="ECO:0000256" key="2">
    <source>
        <dbReference type="ARBA" id="ARBA00022516"/>
    </source>
</evidence>
<sequence>MIGEMDADSVVGYFRGKSILITGSTGFLGKVLVEKILRVQPDVKKLYLLIRAPDAESAKLRIQTEIIGREIFHVLKEKHDNAQLEELSKDIDVIVNGAATTNFFERYDVAFDVNVLGVKHVCAFAAKCPKLKMLLHVSTAYVAGEQEGIIPEKPILMGETLKVGTHLDIESELILVKETMRELKASCSTEKDGRKTMKELGLKRARHFGWPNTYVFTKAMGEMIMGNLPIDFPVVIIRPSIITSTLKEPLPGWMEGIKTIDSVVIGYAKQTLPFFLVNLDLIMDVIPGDMVVNAMMVAMAAHSDDQQVQVIYHVTSSLRNPAPYSILWKSLFQYFNDNPPCTGRNGERVRLKKMRFFSTVMWFKLYMTVKYMLPLEMLRLVNIALCGVFSRRYNELNRKFRFMMQLSELYAPYTLFKGCFDDINLDKLRMGMNKDNQNNNGAYYFDFDPKYIDWGNYFYNVHIPVFLSLEEILRFFQLRAQKSNPPPHAKKKQGFMLYLHQGYLIRATMPHGHRPLSLSHNHHPPPFAA</sequence>
<dbReference type="InterPro" id="IPR033640">
    <property type="entry name" value="FAR_C"/>
</dbReference>